<comment type="caution">
    <text evidence="6">The sequence shown here is derived from an EMBL/GenBank/DDBJ whole genome shotgun (WGS) entry which is preliminary data.</text>
</comment>
<dbReference type="PROSITE" id="PS51443">
    <property type="entry name" value="PCS"/>
    <property type="match status" value="1"/>
</dbReference>
<evidence type="ECO:0000256" key="1">
    <source>
        <dbReference type="ARBA" id="ARBA00012468"/>
    </source>
</evidence>
<evidence type="ECO:0000256" key="2">
    <source>
        <dbReference type="ARBA" id="ARBA00022539"/>
    </source>
</evidence>
<evidence type="ECO:0000313" key="6">
    <source>
        <dbReference type="EMBL" id="CAK9045646.1"/>
    </source>
</evidence>
<keyword evidence="4" id="KW-0479">Metal-binding</keyword>
<keyword evidence="2" id="KW-0104">Cadmium</keyword>
<keyword evidence="7" id="KW-1185">Reference proteome</keyword>
<gene>
    <name evidence="6" type="ORF">SCF082_LOCUS25784</name>
</gene>
<dbReference type="EC" id="2.3.2.15" evidence="1"/>
<dbReference type="PANTHER" id="PTHR33447">
    <property type="entry name" value="GLUTATHIONE GAMMA-GLUTAMYLCYSTEINYLTRANSFERASE"/>
    <property type="match status" value="1"/>
</dbReference>
<evidence type="ECO:0000259" key="5">
    <source>
        <dbReference type="PROSITE" id="PS51443"/>
    </source>
</evidence>
<evidence type="ECO:0000313" key="7">
    <source>
        <dbReference type="Proteomes" id="UP001642464"/>
    </source>
</evidence>
<sequence>MTVQTAMTAARPSYKELHPQLRAELQQAGAVATLLDLEGEELLRRMPVEGQEAFERWCKVWEPQQHGGFCGPASAVAALHFLGLDSARAWTQQRIYEEVICPKQLFTRGLSRGQCKTRIPESVKNDGLSFANGVIMLKILSDRFQVFEHSSFDEVQIAQQLRKDLEDAFEKGEEMCILVNYIRLGGGHWSPLAGWSNGHVLILDTNQQRLPPHWVSLETLVESLCRYNRATERPRGYVVLRCAETERHQKRQRSPKVDGG</sequence>
<dbReference type="SUPFAM" id="SSF54001">
    <property type="entry name" value="Cysteine proteinases"/>
    <property type="match status" value="1"/>
</dbReference>
<evidence type="ECO:0000256" key="4">
    <source>
        <dbReference type="ARBA" id="ARBA00022723"/>
    </source>
</evidence>
<dbReference type="InterPro" id="IPR038156">
    <property type="entry name" value="PCS_N_sf"/>
</dbReference>
<dbReference type="PANTHER" id="PTHR33447:SF20">
    <property type="entry name" value="GLUTATHIONE GAMMA-GLUTAMYLCYSTEINYLTRANSFERASE"/>
    <property type="match status" value="1"/>
</dbReference>
<dbReference type="InterPro" id="IPR038765">
    <property type="entry name" value="Papain-like_cys_pep_sf"/>
</dbReference>
<keyword evidence="3" id="KW-0808">Transferase</keyword>
<protein>
    <recommendedName>
        <fullName evidence="1">glutathione gamma-glutamylcysteinyltransferase</fullName>
        <ecNumber evidence="1">2.3.2.15</ecNumber>
    </recommendedName>
</protein>
<proteinExistence type="predicted"/>
<dbReference type="Pfam" id="PF05023">
    <property type="entry name" value="Phytochelatin"/>
    <property type="match status" value="1"/>
</dbReference>
<reference evidence="6 7" key="1">
    <citation type="submission" date="2024-02" db="EMBL/GenBank/DDBJ databases">
        <authorList>
            <person name="Chen Y."/>
            <person name="Shah S."/>
            <person name="Dougan E. K."/>
            <person name="Thang M."/>
            <person name="Chan C."/>
        </authorList>
    </citation>
    <scope>NUCLEOTIDE SEQUENCE [LARGE SCALE GENOMIC DNA]</scope>
</reference>
<dbReference type="EMBL" id="CAXAMM010019413">
    <property type="protein sequence ID" value="CAK9045646.1"/>
    <property type="molecule type" value="Genomic_DNA"/>
</dbReference>
<evidence type="ECO:0000256" key="3">
    <source>
        <dbReference type="ARBA" id="ARBA00022679"/>
    </source>
</evidence>
<dbReference type="Proteomes" id="UP001642464">
    <property type="component" value="Unassembled WGS sequence"/>
</dbReference>
<feature type="domain" description="Peptidase C83" evidence="5">
    <location>
        <begin position="15"/>
        <end position="245"/>
    </location>
</feature>
<dbReference type="InterPro" id="IPR040409">
    <property type="entry name" value="PCS-like"/>
</dbReference>
<organism evidence="6 7">
    <name type="scientific">Durusdinium trenchii</name>
    <dbReference type="NCBI Taxonomy" id="1381693"/>
    <lineage>
        <taxon>Eukaryota</taxon>
        <taxon>Sar</taxon>
        <taxon>Alveolata</taxon>
        <taxon>Dinophyceae</taxon>
        <taxon>Suessiales</taxon>
        <taxon>Symbiodiniaceae</taxon>
        <taxon>Durusdinium</taxon>
    </lineage>
</organism>
<dbReference type="InterPro" id="IPR007719">
    <property type="entry name" value="PCS_N"/>
</dbReference>
<dbReference type="Gene3D" id="3.90.70.30">
    <property type="entry name" value="Phytochelatin synthase, N-terminal domain"/>
    <property type="match status" value="1"/>
</dbReference>
<accession>A0ABP0M2F4</accession>
<name>A0ABP0M2F4_9DINO</name>